<sequence>MASQFNGYDHSKLLLQLNSINSKLTVRDHKPAAKLSEVSVQAVMLLWLLPDFLQTHGLDKLRWQLTDFGTSACLDKAVKVHLSNRTEATLKL</sequence>
<comment type="caution">
    <text evidence="1">The sequence shown here is derived from an EMBL/GenBank/DDBJ whole genome shotgun (WGS) entry which is preliminary data.</text>
</comment>
<dbReference type="AlphaFoldDB" id="A0A151PEV9"/>
<dbReference type="Proteomes" id="UP000050525">
    <property type="component" value="Unassembled WGS sequence"/>
</dbReference>
<evidence type="ECO:0000313" key="1">
    <source>
        <dbReference type="EMBL" id="KYO47626.1"/>
    </source>
</evidence>
<name>A0A151PEV9_ALLMI</name>
<reference evidence="1 2" key="1">
    <citation type="journal article" date="2012" name="Genome Biol.">
        <title>Sequencing three crocodilian genomes to illuminate the evolution of archosaurs and amniotes.</title>
        <authorList>
            <person name="St John J.A."/>
            <person name="Braun E.L."/>
            <person name="Isberg S.R."/>
            <person name="Miles L.G."/>
            <person name="Chong A.Y."/>
            <person name="Gongora J."/>
            <person name="Dalzell P."/>
            <person name="Moran C."/>
            <person name="Bed'hom B."/>
            <person name="Abzhanov A."/>
            <person name="Burgess S.C."/>
            <person name="Cooksey A.M."/>
            <person name="Castoe T.A."/>
            <person name="Crawford N.G."/>
            <person name="Densmore L.D."/>
            <person name="Drew J.C."/>
            <person name="Edwards S.V."/>
            <person name="Faircloth B.C."/>
            <person name="Fujita M.K."/>
            <person name="Greenwold M.J."/>
            <person name="Hoffmann F.G."/>
            <person name="Howard J.M."/>
            <person name="Iguchi T."/>
            <person name="Janes D.E."/>
            <person name="Khan S.Y."/>
            <person name="Kohno S."/>
            <person name="de Koning A.J."/>
            <person name="Lance S.L."/>
            <person name="McCarthy F.M."/>
            <person name="McCormack J.E."/>
            <person name="Merchant M.E."/>
            <person name="Peterson D.G."/>
            <person name="Pollock D.D."/>
            <person name="Pourmand N."/>
            <person name="Raney B.J."/>
            <person name="Roessler K.A."/>
            <person name="Sanford J.R."/>
            <person name="Sawyer R.H."/>
            <person name="Schmidt C.J."/>
            <person name="Triplett E.W."/>
            <person name="Tuberville T.D."/>
            <person name="Venegas-Anaya M."/>
            <person name="Howard J.T."/>
            <person name="Jarvis E.D."/>
            <person name="Guillette L.J.Jr."/>
            <person name="Glenn T.C."/>
            <person name="Green R.E."/>
            <person name="Ray D.A."/>
        </authorList>
    </citation>
    <scope>NUCLEOTIDE SEQUENCE [LARGE SCALE GENOMIC DNA]</scope>
    <source>
        <strain evidence="1">KSC_2009_1</strain>
    </source>
</reference>
<proteinExistence type="predicted"/>
<accession>A0A151PEV9</accession>
<keyword evidence="2" id="KW-1185">Reference proteome</keyword>
<gene>
    <name evidence="1" type="ORF">Y1Q_0019725</name>
</gene>
<protein>
    <submittedName>
        <fullName evidence="1">Uncharacterized protein</fullName>
    </submittedName>
</protein>
<evidence type="ECO:0000313" key="2">
    <source>
        <dbReference type="Proteomes" id="UP000050525"/>
    </source>
</evidence>
<organism evidence="1 2">
    <name type="scientific">Alligator mississippiensis</name>
    <name type="common">American alligator</name>
    <dbReference type="NCBI Taxonomy" id="8496"/>
    <lineage>
        <taxon>Eukaryota</taxon>
        <taxon>Metazoa</taxon>
        <taxon>Chordata</taxon>
        <taxon>Craniata</taxon>
        <taxon>Vertebrata</taxon>
        <taxon>Euteleostomi</taxon>
        <taxon>Archelosauria</taxon>
        <taxon>Archosauria</taxon>
        <taxon>Crocodylia</taxon>
        <taxon>Alligatoridae</taxon>
        <taxon>Alligatorinae</taxon>
        <taxon>Alligator</taxon>
    </lineage>
</organism>
<dbReference type="EMBL" id="AKHW03000416">
    <property type="protein sequence ID" value="KYO47626.1"/>
    <property type="molecule type" value="Genomic_DNA"/>
</dbReference>